<organism evidence="1 2">
    <name type="scientific">Streptosporangium subroseum</name>
    <dbReference type="NCBI Taxonomy" id="106412"/>
    <lineage>
        <taxon>Bacteria</taxon>
        <taxon>Bacillati</taxon>
        <taxon>Actinomycetota</taxon>
        <taxon>Actinomycetes</taxon>
        <taxon>Streptosporangiales</taxon>
        <taxon>Streptosporangiaceae</taxon>
        <taxon>Streptosporangium</taxon>
    </lineage>
</organism>
<dbReference type="AlphaFoldDB" id="A0A239NKP3"/>
<dbReference type="SUPFAM" id="SSF52540">
    <property type="entry name" value="P-loop containing nucleoside triphosphate hydrolases"/>
    <property type="match status" value="1"/>
</dbReference>
<evidence type="ECO:0000313" key="1">
    <source>
        <dbReference type="EMBL" id="SNT55330.1"/>
    </source>
</evidence>
<dbReference type="GO" id="GO:0016301">
    <property type="term" value="F:kinase activity"/>
    <property type="evidence" value="ECO:0007669"/>
    <property type="project" value="UniProtKB-KW"/>
</dbReference>
<dbReference type="Pfam" id="PF13671">
    <property type="entry name" value="AAA_33"/>
    <property type="match status" value="1"/>
</dbReference>
<protein>
    <submittedName>
        <fullName evidence="1">Predicted kinase</fullName>
    </submittedName>
</protein>
<dbReference type="PANTHER" id="PTHR37807:SF3">
    <property type="entry name" value="OS07G0160300 PROTEIN"/>
    <property type="match status" value="1"/>
</dbReference>
<name>A0A239NKP3_9ACTN</name>
<dbReference type="OrthoDB" id="3819922at2"/>
<sequence length="170" mass="18532">MLIVMSGLPGAGKSSVAQELGRLLPAPVLSVDPVEAAMWRAGVDRGQPTGLAAYVVVEALASDVLALGQTVIVDAVNDAKEAREQWRGLARHRSVALRHIEVTCSDRAVHRRRLEGRRRDIDGFAEPTWASVEARRASFDTWHEDRLVLDSVAPLTGNVQVAMAHLRDAR</sequence>
<proteinExistence type="predicted"/>
<dbReference type="EMBL" id="FZOD01000061">
    <property type="protein sequence ID" value="SNT55330.1"/>
    <property type="molecule type" value="Genomic_DNA"/>
</dbReference>
<dbReference type="Proteomes" id="UP000198282">
    <property type="component" value="Unassembled WGS sequence"/>
</dbReference>
<reference evidence="1 2" key="1">
    <citation type="submission" date="2017-06" db="EMBL/GenBank/DDBJ databases">
        <authorList>
            <person name="Kim H.J."/>
            <person name="Triplett B.A."/>
        </authorList>
    </citation>
    <scope>NUCLEOTIDE SEQUENCE [LARGE SCALE GENOMIC DNA]</scope>
    <source>
        <strain evidence="1 2">CGMCC 4.2132</strain>
    </source>
</reference>
<dbReference type="InterPro" id="IPR027417">
    <property type="entry name" value="P-loop_NTPase"/>
</dbReference>
<keyword evidence="2" id="KW-1185">Reference proteome</keyword>
<accession>A0A239NKP3</accession>
<keyword evidence="1" id="KW-0418">Kinase</keyword>
<gene>
    <name evidence="1" type="ORF">SAMN05216276_106127</name>
</gene>
<evidence type="ECO:0000313" key="2">
    <source>
        <dbReference type="Proteomes" id="UP000198282"/>
    </source>
</evidence>
<dbReference type="RefSeq" id="WP_089212205.1">
    <property type="nucleotide sequence ID" value="NZ_FZOD01000061.1"/>
</dbReference>
<dbReference type="PANTHER" id="PTHR37807">
    <property type="entry name" value="OS07G0160300 PROTEIN"/>
    <property type="match status" value="1"/>
</dbReference>
<keyword evidence="1" id="KW-0808">Transferase</keyword>
<dbReference type="Gene3D" id="3.40.50.300">
    <property type="entry name" value="P-loop containing nucleotide triphosphate hydrolases"/>
    <property type="match status" value="1"/>
</dbReference>